<feature type="transmembrane region" description="Helical" evidence="1">
    <location>
        <begin position="351"/>
        <end position="369"/>
    </location>
</feature>
<feature type="transmembrane region" description="Helical" evidence="1">
    <location>
        <begin position="404"/>
        <end position="422"/>
    </location>
</feature>
<evidence type="ECO:0000313" key="3">
    <source>
        <dbReference type="Proteomes" id="UP000198931"/>
    </source>
</evidence>
<feature type="transmembrane region" description="Helical" evidence="1">
    <location>
        <begin position="429"/>
        <end position="448"/>
    </location>
</feature>
<feature type="transmembrane region" description="Helical" evidence="1">
    <location>
        <begin position="255"/>
        <end position="285"/>
    </location>
</feature>
<evidence type="ECO:0008006" key="4">
    <source>
        <dbReference type="Google" id="ProtNLM"/>
    </source>
</evidence>
<dbReference type="OrthoDB" id="1218897at2"/>
<gene>
    <name evidence="2" type="ORF">SAMN05443292_0854</name>
</gene>
<feature type="transmembrane region" description="Helical" evidence="1">
    <location>
        <begin position="83"/>
        <end position="102"/>
    </location>
</feature>
<dbReference type="AlphaFoldDB" id="A0A1I3E3A4"/>
<sequence length="449" mass="52156">MLKEFFINFKNHFPRKIFFLSIAVWMIFAVINFLLLQNKFFTGVGILYPFSVIYPNAFLIPGFLVAFLFLFIGFFALKNSRNLNVFVVMFLCFLLILTGNLAQGNLDIAFMQPFYLKGRQYYTDAIHIQNWQIWLRNFNNDLETFQLHTKTHPPFATLLHYFILKFFNGNILALGIVFFLMAFSGVPVFYKCLKLLDFSKENAKKITLLFCIIPSVNIYSLVSIDGIILAFTIFFLYGLLLIIKTNSLNLRGVLISVISFIVINCLSFSGLFLLAFLGILSLFYLFKKDFKLIYLGIIIIFSSVFFFYVIHYFSGYNHLETFQKASHSENPNGFMFLVQPRIYFFTRLEDIGEILVFLSFAVVAVLFSKKYLNIKNLPQKNIFYSAILALLIMFLTGAYGTGETARACLYIVPFVMILFQNLEKKTYDVLFILCLLQCFGMQMIGNFYW</sequence>
<accession>A0A1I3E3A4</accession>
<protein>
    <recommendedName>
        <fullName evidence="4">Glycosyltransferase RgtA/B/C/D-like domain-containing protein</fullName>
    </recommendedName>
</protein>
<dbReference type="RefSeq" id="WP_090078883.1">
    <property type="nucleotide sequence ID" value="NZ_FOQT01000001.1"/>
</dbReference>
<keyword evidence="3" id="KW-1185">Reference proteome</keyword>
<reference evidence="2 3" key="1">
    <citation type="submission" date="2016-10" db="EMBL/GenBank/DDBJ databases">
        <authorList>
            <person name="de Groot N.N."/>
        </authorList>
    </citation>
    <scope>NUCLEOTIDE SEQUENCE [LARGE SCALE GENOMIC DNA]</scope>
    <source>
        <strain evidence="2 3">DSM 26000</strain>
    </source>
</reference>
<evidence type="ECO:0000256" key="1">
    <source>
        <dbReference type="SAM" id="Phobius"/>
    </source>
</evidence>
<feature type="transmembrane region" description="Helical" evidence="1">
    <location>
        <begin position="171"/>
        <end position="190"/>
    </location>
</feature>
<feature type="transmembrane region" description="Helical" evidence="1">
    <location>
        <begin position="210"/>
        <end position="243"/>
    </location>
</feature>
<feature type="transmembrane region" description="Helical" evidence="1">
    <location>
        <begin position="56"/>
        <end position="76"/>
    </location>
</feature>
<dbReference type="STRING" id="1125876.SAMN05443292_0854"/>
<keyword evidence="1" id="KW-0472">Membrane</keyword>
<dbReference type="Proteomes" id="UP000198931">
    <property type="component" value="Unassembled WGS sequence"/>
</dbReference>
<feature type="transmembrane region" description="Helical" evidence="1">
    <location>
        <begin position="381"/>
        <end position="398"/>
    </location>
</feature>
<name>A0A1I3E3A4_9FLAO</name>
<feature type="transmembrane region" description="Helical" evidence="1">
    <location>
        <begin position="17"/>
        <end position="36"/>
    </location>
</feature>
<evidence type="ECO:0000313" key="2">
    <source>
        <dbReference type="EMBL" id="SFH93470.1"/>
    </source>
</evidence>
<keyword evidence="1" id="KW-1133">Transmembrane helix</keyword>
<organism evidence="2 3">
    <name type="scientific">Halpernia frigidisoli</name>
    <dbReference type="NCBI Taxonomy" id="1125876"/>
    <lineage>
        <taxon>Bacteria</taxon>
        <taxon>Pseudomonadati</taxon>
        <taxon>Bacteroidota</taxon>
        <taxon>Flavobacteriia</taxon>
        <taxon>Flavobacteriales</taxon>
        <taxon>Weeksellaceae</taxon>
        <taxon>Chryseobacterium group</taxon>
        <taxon>Halpernia</taxon>
    </lineage>
</organism>
<proteinExistence type="predicted"/>
<keyword evidence="1" id="KW-0812">Transmembrane</keyword>
<feature type="transmembrane region" description="Helical" evidence="1">
    <location>
        <begin position="292"/>
        <end position="313"/>
    </location>
</feature>
<dbReference type="EMBL" id="FOQT01000001">
    <property type="protein sequence ID" value="SFH93470.1"/>
    <property type="molecule type" value="Genomic_DNA"/>
</dbReference>